<dbReference type="EMBL" id="VBRY01000010">
    <property type="protein sequence ID" value="TLS66273.1"/>
    <property type="molecule type" value="Genomic_DNA"/>
</dbReference>
<organism evidence="2 3">
    <name type="scientific">Mariprofundus erugo</name>
    <dbReference type="NCBI Taxonomy" id="2528639"/>
    <lineage>
        <taxon>Bacteria</taxon>
        <taxon>Pseudomonadati</taxon>
        <taxon>Pseudomonadota</taxon>
        <taxon>Candidatius Mariprofundia</taxon>
        <taxon>Mariprofundales</taxon>
        <taxon>Mariprofundaceae</taxon>
        <taxon>Mariprofundus</taxon>
    </lineage>
</organism>
<dbReference type="CDD" id="cd02440">
    <property type="entry name" value="AdoMet_MTases"/>
    <property type="match status" value="1"/>
</dbReference>
<evidence type="ECO:0000256" key="1">
    <source>
        <dbReference type="ARBA" id="ARBA00023115"/>
    </source>
</evidence>
<dbReference type="RefSeq" id="WP_138239804.1">
    <property type="nucleotide sequence ID" value="NZ_VBRY01000010.1"/>
</dbReference>
<dbReference type="GO" id="GO:0006596">
    <property type="term" value="P:polyamine biosynthetic process"/>
    <property type="evidence" value="ECO:0007669"/>
    <property type="project" value="UniProtKB-KW"/>
</dbReference>
<dbReference type="InterPro" id="IPR029063">
    <property type="entry name" value="SAM-dependent_MTases_sf"/>
</dbReference>
<evidence type="ECO:0000313" key="2">
    <source>
        <dbReference type="EMBL" id="TLS66273.1"/>
    </source>
</evidence>
<dbReference type="Pfam" id="PF01564">
    <property type="entry name" value="Spermine_synth"/>
    <property type="match status" value="1"/>
</dbReference>
<proteinExistence type="predicted"/>
<keyword evidence="3" id="KW-1185">Reference proteome</keyword>
<comment type="caution">
    <text evidence="2">The sequence shown here is derived from an EMBL/GenBank/DDBJ whole genome shotgun (WGS) entry which is preliminary data.</text>
</comment>
<sequence>MKPYQLLDSASDHGATLRLYQRGDEFSIRVDKHGELMNSRLHHSEDVLAELACEPVSGKSHTRFLVGGLGLGYTLAAALPYASTTTRVVVAELMPAVVQWNRTHLGGLAGYPLNDNRVEVRVADVGKVMREGKNSYDAIMLDVDNGPDAFTRDDNDALYGLRGLQHAYDALRPGGVLTVWSAAPDQAFTRRLMKIGFDVAEKRVRAHASQRGNQHTIWIATRLS</sequence>
<keyword evidence="1" id="KW-0620">Polyamine biosynthesis</keyword>
<gene>
    <name evidence="2" type="ORF">FEF65_10680</name>
</gene>
<dbReference type="PANTHER" id="PTHR43317">
    <property type="entry name" value="THERMOSPERMINE SYNTHASE ACAULIS5"/>
    <property type="match status" value="1"/>
</dbReference>
<protein>
    <recommendedName>
        <fullName evidence="4">Spermidine synthase</fullName>
    </recommendedName>
</protein>
<evidence type="ECO:0008006" key="4">
    <source>
        <dbReference type="Google" id="ProtNLM"/>
    </source>
</evidence>
<reference evidence="2 3" key="1">
    <citation type="journal article" date="2019" name="Appl. Environ. Microbiol.">
        <title>Environmental Evidence and Genomic Insight of Iron-oxidizing Bacteria Preference Towards More Corrosion Resistant Stainless Steel at Higher Salinities.</title>
        <authorList>
            <person name="Garrison C.E."/>
            <person name="Price K.A."/>
            <person name="Field E.K."/>
        </authorList>
    </citation>
    <scope>NUCLEOTIDE SEQUENCE [LARGE SCALE GENOMIC DNA]</scope>
    <source>
        <strain evidence="2 3">P3</strain>
    </source>
</reference>
<evidence type="ECO:0000313" key="3">
    <source>
        <dbReference type="Proteomes" id="UP000306585"/>
    </source>
</evidence>
<name>A0A5R9GPD9_9PROT</name>
<accession>A0A5R9GPD9</accession>
<dbReference type="PANTHER" id="PTHR43317:SF3">
    <property type="entry name" value="BLR2883 PROTEIN"/>
    <property type="match status" value="1"/>
</dbReference>
<dbReference type="SUPFAM" id="SSF53335">
    <property type="entry name" value="S-adenosyl-L-methionine-dependent methyltransferases"/>
    <property type="match status" value="1"/>
</dbReference>
<dbReference type="Proteomes" id="UP000306585">
    <property type="component" value="Unassembled WGS sequence"/>
</dbReference>
<dbReference type="AlphaFoldDB" id="A0A5R9GPD9"/>
<dbReference type="Gene3D" id="3.40.50.150">
    <property type="entry name" value="Vaccinia Virus protein VP39"/>
    <property type="match status" value="1"/>
</dbReference>